<dbReference type="Proteomes" id="UP000076154">
    <property type="component" value="Unassembled WGS sequence"/>
</dbReference>
<dbReference type="OrthoDB" id="435402at2759"/>
<dbReference type="InParanoid" id="A0A369JJC8"/>
<feature type="region of interest" description="Disordered" evidence="1">
    <location>
        <begin position="176"/>
        <end position="207"/>
    </location>
</feature>
<accession>A0A369JJC8</accession>
<feature type="compositionally biased region" description="Low complexity" evidence="1">
    <location>
        <begin position="1"/>
        <end position="17"/>
    </location>
</feature>
<dbReference type="GO" id="GO:0031047">
    <property type="term" value="P:regulatory ncRNA-mediated gene silencing"/>
    <property type="evidence" value="ECO:0007669"/>
    <property type="project" value="InterPro"/>
</dbReference>
<feature type="region of interest" description="Disordered" evidence="1">
    <location>
        <begin position="370"/>
        <end position="396"/>
    </location>
</feature>
<keyword evidence="3" id="KW-1185">Reference proteome</keyword>
<sequence length="708" mass="79552">MSSPQPSQPAQQASAKAPVEDRLTFPPFPQAPPGVTIIPFKQFKEHGIQMFATDGDDDVERDGLGIPTTELRVHHDTDFCKTETKRKRKAQKREQFKTSTIPGARKEWWQHWEEAEDLRSTRPYNPNTSPLDRLYDAAAEFRKGRAWPPSPTGISALWDQFRLYVGLLSNTPVWKRTDKPQQEAQSDSDDDDFDEEDGLAQGTKTNVIEADFEREPRKYLPRVLARPPYALYDAQPIPVGSDEEVKHLLDGENARREECMVDFLNDPELKMKIFLSSYIRKQGLIWTDRNLVNIPRLLGFFIRFLLRSNVFPEQPLLRGLQRTLEVVNLAQKELILTSKLAKELPDKFSLACTSCFGQKADGYKPIAPIMEEKEAKDRNTAETNDDIREPDPKRPRLDLVNKDLTEAAKSAVEQFEEELKADNVEVIRVDDALLMKDAAKRQVIQDNMDPLADAVPGWTESTWGSTPADDAIPNWAELSSWGNAPATGESDPWAIPPIEWAPPDVHSLLPLLGPTGFPLTHTTGAVECSIRRIKSFTPPPASNTLPKSPISGDEPEEDPDAVDIELERRFAKLVLAPWPGWDKANDEMPHLAKPRILETSRGPIVGVVQPDGQVDQDAMDLNTTAIPEGVTPHDPFKDDITVWVEPAILPALSPGLGLGGTWVQISRQQDFAGEGGKKKKKKKGKSKKVAPRYWYIDELMMILPSYHT</sequence>
<feature type="region of interest" description="Disordered" evidence="1">
    <location>
        <begin position="1"/>
        <end position="32"/>
    </location>
</feature>
<dbReference type="EMBL" id="LUEZ02000071">
    <property type="protein sequence ID" value="RDB19813.1"/>
    <property type="molecule type" value="Genomic_DNA"/>
</dbReference>
<name>A0A369JJC8_HYPMA</name>
<feature type="compositionally biased region" description="Acidic residues" evidence="1">
    <location>
        <begin position="186"/>
        <end position="198"/>
    </location>
</feature>
<evidence type="ECO:0000313" key="2">
    <source>
        <dbReference type="EMBL" id="RDB19813.1"/>
    </source>
</evidence>
<dbReference type="GO" id="GO:0033167">
    <property type="term" value="C:ARC complex"/>
    <property type="evidence" value="ECO:0007669"/>
    <property type="project" value="InterPro"/>
</dbReference>
<dbReference type="STRING" id="39966.A0A369JJC8"/>
<dbReference type="Pfam" id="PF09692">
    <property type="entry name" value="Arb1"/>
    <property type="match status" value="1"/>
</dbReference>
<evidence type="ECO:0000256" key="1">
    <source>
        <dbReference type="SAM" id="MobiDB-lite"/>
    </source>
</evidence>
<reference evidence="2" key="1">
    <citation type="submission" date="2018-04" db="EMBL/GenBank/DDBJ databases">
        <title>Whole genome sequencing of Hypsizygus marmoreus.</title>
        <authorList>
            <person name="Choi I.-G."/>
            <person name="Min B."/>
            <person name="Kim J.-G."/>
            <person name="Kim S."/>
            <person name="Oh Y.-L."/>
            <person name="Kong W.-S."/>
            <person name="Park H."/>
            <person name="Jeong J."/>
            <person name="Song E.-S."/>
        </authorList>
    </citation>
    <scope>NUCLEOTIDE SEQUENCE [LARGE SCALE GENOMIC DNA]</scope>
    <source>
        <strain evidence="2">51987-8</strain>
    </source>
</reference>
<proteinExistence type="predicted"/>
<comment type="caution">
    <text evidence="2">The sequence shown here is derived from an EMBL/GenBank/DDBJ whole genome shotgun (WGS) entry which is preliminary data.</text>
</comment>
<gene>
    <name evidence="2" type="ORF">Hypma_013006</name>
</gene>
<organism evidence="2 3">
    <name type="scientific">Hypsizygus marmoreus</name>
    <name type="common">White beech mushroom</name>
    <name type="synonym">Agaricus marmoreus</name>
    <dbReference type="NCBI Taxonomy" id="39966"/>
    <lineage>
        <taxon>Eukaryota</taxon>
        <taxon>Fungi</taxon>
        <taxon>Dikarya</taxon>
        <taxon>Basidiomycota</taxon>
        <taxon>Agaricomycotina</taxon>
        <taxon>Agaricomycetes</taxon>
        <taxon>Agaricomycetidae</taxon>
        <taxon>Agaricales</taxon>
        <taxon>Tricholomatineae</taxon>
        <taxon>Lyophyllaceae</taxon>
        <taxon>Hypsizygus</taxon>
    </lineage>
</organism>
<evidence type="ECO:0000313" key="3">
    <source>
        <dbReference type="Proteomes" id="UP000076154"/>
    </source>
</evidence>
<feature type="region of interest" description="Disordered" evidence="1">
    <location>
        <begin position="535"/>
        <end position="558"/>
    </location>
</feature>
<protein>
    <submittedName>
        <fullName evidence="2">Uncharacterized protein</fullName>
    </submittedName>
</protein>
<dbReference type="AlphaFoldDB" id="A0A369JJC8"/>
<dbReference type="InterPro" id="IPR018606">
    <property type="entry name" value="Arb1"/>
</dbReference>